<dbReference type="RefSeq" id="WP_226750835.1">
    <property type="nucleotide sequence ID" value="NZ_JAEINI020000004.1"/>
</dbReference>
<name>A0ABS8C3N5_9ALTE</name>
<dbReference type="PANTHER" id="PTHR11092">
    <property type="entry name" value="SUGAR NUCLEOTIDE EPIMERASE RELATED"/>
    <property type="match status" value="1"/>
</dbReference>
<dbReference type="SUPFAM" id="SSF51735">
    <property type="entry name" value="NAD(P)-binding Rossmann-fold domains"/>
    <property type="match status" value="1"/>
</dbReference>
<proteinExistence type="inferred from homology"/>
<dbReference type="CDD" id="cd05242">
    <property type="entry name" value="SDR_a8"/>
    <property type="match status" value="1"/>
</dbReference>
<dbReference type="EMBL" id="JAEINI020000004">
    <property type="protein sequence ID" value="MCB5226740.1"/>
    <property type="molecule type" value="Genomic_DNA"/>
</dbReference>
<dbReference type="InterPro" id="IPR010099">
    <property type="entry name" value="SDR39U1"/>
</dbReference>
<feature type="domain" description="DUF1731" evidence="3">
    <location>
        <begin position="246"/>
        <end position="292"/>
    </location>
</feature>
<dbReference type="Proteomes" id="UP000633814">
    <property type="component" value="Unassembled WGS sequence"/>
</dbReference>
<dbReference type="Gene3D" id="3.40.50.720">
    <property type="entry name" value="NAD(P)-binding Rossmann-like Domain"/>
    <property type="match status" value="1"/>
</dbReference>
<evidence type="ECO:0000259" key="3">
    <source>
        <dbReference type="Pfam" id="PF08338"/>
    </source>
</evidence>
<evidence type="ECO:0000313" key="5">
    <source>
        <dbReference type="Proteomes" id="UP000633814"/>
    </source>
</evidence>
<organism evidence="4 5">
    <name type="scientific">Alishewanella maricola</name>
    <dbReference type="NCBI Taxonomy" id="2795740"/>
    <lineage>
        <taxon>Bacteria</taxon>
        <taxon>Pseudomonadati</taxon>
        <taxon>Pseudomonadota</taxon>
        <taxon>Gammaproteobacteria</taxon>
        <taxon>Alteromonadales</taxon>
        <taxon>Alteromonadaceae</taxon>
        <taxon>Alishewanella</taxon>
    </lineage>
</organism>
<feature type="domain" description="NAD-dependent epimerase/dehydratase" evidence="2">
    <location>
        <begin position="3"/>
        <end position="212"/>
    </location>
</feature>
<dbReference type="InterPro" id="IPR001509">
    <property type="entry name" value="Epimerase_deHydtase"/>
</dbReference>
<dbReference type="NCBIfam" id="TIGR01777">
    <property type="entry name" value="yfcH"/>
    <property type="match status" value="1"/>
</dbReference>
<dbReference type="InterPro" id="IPR036291">
    <property type="entry name" value="NAD(P)-bd_dom_sf"/>
</dbReference>
<dbReference type="PANTHER" id="PTHR11092:SF0">
    <property type="entry name" value="EPIMERASE FAMILY PROTEIN SDR39U1"/>
    <property type="match status" value="1"/>
</dbReference>
<reference evidence="4 5" key="1">
    <citation type="submission" date="2021-10" db="EMBL/GenBank/DDBJ databases">
        <title>Alishewanella koreense sp. nov. isolated from seawater of southwestern coast in South Korea and the proposal for the reclassification of Rheinheimera perlucida and Rheinheimera tuosuensis as Arsukibacterium perlucida and Arsukibacterium tuosuensis.</title>
        <authorList>
            <person name="Kim K.H."/>
            <person name="Ruan W."/>
            <person name="Kim K.R."/>
            <person name="Baek J.H."/>
            <person name="Jeon C.O."/>
        </authorList>
    </citation>
    <scope>NUCLEOTIDE SEQUENCE [LARGE SCALE GENOMIC DNA]</scope>
    <source>
        <strain evidence="4 5">16-MA</strain>
    </source>
</reference>
<evidence type="ECO:0000313" key="4">
    <source>
        <dbReference type="EMBL" id="MCB5226740.1"/>
    </source>
</evidence>
<comment type="similarity">
    <text evidence="1">Belongs to the NAD(P)-dependent epimerase/dehydratase family. SDR39U1 subfamily.</text>
</comment>
<comment type="caution">
    <text evidence="4">The sequence shown here is derived from an EMBL/GenBank/DDBJ whole genome shotgun (WGS) entry which is preliminary data.</text>
</comment>
<sequence length="294" mass="32387">MQILITGGTGLIGSALVRLWQAEHKLLILSRTGRKSANSNIHYINALSEVDFNTIDVVVNLAGEPIAKRRWSEKQKNLICQSRWQLTEALSKLISQASTPPKLLISGSATGYYGRQGNTEITEEYDAFFPEFTHDICAKWENLAMQASSDKTRVALLRTGIVLAEDGGALAKMLPPFKLALGGVMGDGTQYMSWIHLDDMVNLINFIMQHDDISGPVNAVAPRPVTNKVFTAELAKRIKRPAVLPMPAFMASLLFGEMADILLYGQRVVPQKLLKAGFTFRYPQLSQALAALTL</sequence>
<protein>
    <submittedName>
        <fullName evidence="4">TIGR01777 family oxidoreductase</fullName>
    </submittedName>
</protein>
<dbReference type="Pfam" id="PF01370">
    <property type="entry name" value="Epimerase"/>
    <property type="match status" value="1"/>
</dbReference>
<evidence type="ECO:0000256" key="1">
    <source>
        <dbReference type="ARBA" id="ARBA00009353"/>
    </source>
</evidence>
<evidence type="ECO:0000259" key="2">
    <source>
        <dbReference type="Pfam" id="PF01370"/>
    </source>
</evidence>
<gene>
    <name evidence="4" type="ORF">JAO78_007925</name>
</gene>
<dbReference type="InterPro" id="IPR013549">
    <property type="entry name" value="DUF1731"/>
</dbReference>
<keyword evidence="5" id="KW-1185">Reference proteome</keyword>
<dbReference type="Pfam" id="PF08338">
    <property type="entry name" value="DUF1731"/>
    <property type="match status" value="1"/>
</dbReference>
<accession>A0ABS8C3N5</accession>